<dbReference type="EMBL" id="JBEPLU010000001">
    <property type="protein sequence ID" value="MET3525002.1"/>
    <property type="molecule type" value="Genomic_DNA"/>
</dbReference>
<sequence length="406" mass="43486">MLKFGVPLAILLAGAAAPALAQSTAVKPETKILHENLIVLDPHFDTPANMAVKGFDIRQRHEVIDGSQVDYPRMVEGGVDGGFFAIFTPQGPNTKAGNDAARDHALMRAVVIHEMIARDDDLFTLATKAEDAAPIVQSGKRFAFISMENGAPVANDLTLMQTFYDLGVRMMSPVHFANNALADSATDPKGPIHGGLSPLGKQFVAEANRLGVLLDASHASDQVLDQMLDLSKAPIILSHSGVRAVYDHPRNVPDRLLRKLADKGGVIQINAFTGYMKTTPDNPARRAALAELNRTYGNPLALAADKRDAYREARKAIDAKYPAPQANMDDLMAHILHAAQVAGKDHIGISGDFDGGGGIEGFADITDYPALTERLIAAGFTQEDLAKFWGGNALRVLKAADEAKAK</sequence>
<evidence type="ECO:0000256" key="1">
    <source>
        <dbReference type="SAM" id="SignalP"/>
    </source>
</evidence>
<dbReference type="InterPro" id="IPR032466">
    <property type="entry name" value="Metal_Hydrolase"/>
</dbReference>
<dbReference type="PROSITE" id="PS51365">
    <property type="entry name" value="RENAL_DIPEPTIDASE_2"/>
    <property type="match status" value="1"/>
</dbReference>
<dbReference type="EC" id="3.4.13.19" evidence="2"/>
<proteinExistence type="predicted"/>
<dbReference type="Gene3D" id="3.20.20.140">
    <property type="entry name" value="Metal-dependent hydrolases"/>
    <property type="match status" value="1"/>
</dbReference>
<name>A0ABV2EDX8_9CAUL</name>
<evidence type="ECO:0000313" key="3">
    <source>
        <dbReference type="Proteomes" id="UP001549110"/>
    </source>
</evidence>
<dbReference type="CDD" id="cd01301">
    <property type="entry name" value="rDP_like"/>
    <property type="match status" value="1"/>
</dbReference>
<dbReference type="SUPFAM" id="SSF51556">
    <property type="entry name" value="Metallo-dependent hydrolases"/>
    <property type="match status" value="1"/>
</dbReference>
<feature type="signal peptide" evidence="1">
    <location>
        <begin position="1"/>
        <end position="21"/>
    </location>
</feature>
<protein>
    <submittedName>
        <fullName evidence="2">Membrane dipeptidase</fullName>
        <ecNumber evidence="2">3.4.13.19</ecNumber>
    </submittedName>
</protein>
<comment type="caution">
    <text evidence="2">The sequence shown here is derived from an EMBL/GenBank/DDBJ whole genome shotgun (WGS) entry which is preliminary data.</text>
</comment>
<evidence type="ECO:0000313" key="2">
    <source>
        <dbReference type="EMBL" id="MET3525002.1"/>
    </source>
</evidence>
<dbReference type="Gene3D" id="1.10.287.650">
    <property type="entry name" value="L27 domain"/>
    <property type="match status" value="1"/>
</dbReference>
<keyword evidence="1" id="KW-0732">Signal</keyword>
<dbReference type="RefSeq" id="WP_331929915.1">
    <property type="nucleotide sequence ID" value="NZ_JBEPLU010000001.1"/>
</dbReference>
<keyword evidence="2" id="KW-0224">Dipeptidase</keyword>
<keyword evidence="3" id="KW-1185">Reference proteome</keyword>
<keyword evidence="2" id="KW-0378">Hydrolase</keyword>
<keyword evidence="2" id="KW-0645">Protease</keyword>
<reference evidence="2 3" key="1">
    <citation type="submission" date="2024-06" db="EMBL/GenBank/DDBJ databases">
        <title>Genomic Encyclopedia of Type Strains, Phase IV (KMG-IV): sequencing the most valuable type-strain genomes for metagenomic binning, comparative biology and taxonomic classification.</title>
        <authorList>
            <person name="Goeker M."/>
        </authorList>
    </citation>
    <scope>NUCLEOTIDE SEQUENCE [LARGE SCALE GENOMIC DNA]</scope>
    <source>
        <strain evidence="2 3">DSM 17809</strain>
    </source>
</reference>
<gene>
    <name evidence="2" type="ORF">ABID41_000097</name>
</gene>
<accession>A0ABV2EDX8</accession>
<dbReference type="PANTHER" id="PTHR10443">
    <property type="entry name" value="MICROSOMAL DIPEPTIDASE"/>
    <property type="match status" value="1"/>
</dbReference>
<organism evidence="2 3">
    <name type="scientific">Phenylobacterium koreense</name>
    <dbReference type="NCBI Taxonomy" id="266125"/>
    <lineage>
        <taxon>Bacteria</taxon>
        <taxon>Pseudomonadati</taxon>
        <taxon>Pseudomonadota</taxon>
        <taxon>Alphaproteobacteria</taxon>
        <taxon>Caulobacterales</taxon>
        <taxon>Caulobacteraceae</taxon>
        <taxon>Phenylobacterium</taxon>
    </lineage>
</organism>
<dbReference type="InterPro" id="IPR008257">
    <property type="entry name" value="Pept_M19"/>
</dbReference>
<feature type="chain" id="PRO_5045532237" evidence="1">
    <location>
        <begin position="22"/>
        <end position="406"/>
    </location>
</feature>
<dbReference type="Proteomes" id="UP001549110">
    <property type="component" value="Unassembled WGS sequence"/>
</dbReference>
<dbReference type="PANTHER" id="PTHR10443:SF12">
    <property type="entry name" value="DIPEPTIDASE"/>
    <property type="match status" value="1"/>
</dbReference>
<dbReference type="GO" id="GO:0016805">
    <property type="term" value="F:dipeptidase activity"/>
    <property type="evidence" value="ECO:0007669"/>
    <property type="project" value="UniProtKB-KW"/>
</dbReference>
<dbReference type="Pfam" id="PF01244">
    <property type="entry name" value="Peptidase_M19"/>
    <property type="match status" value="1"/>
</dbReference>